<dbReference type="AlphaFoldDB" id="A0AAW1FDW0"/>
<comment type="caution">
    <text evidence="2">The sequence shown here is derived from an EMBL/GenBank/DDBJ whole genome shotgun (WGS) entry which is preliminary data.</text>
</comment>
<dbReference type="GO" id="GO:0015074">
    <property type="term" value="P:DNA integration"/>
    <property type="evidence" value="ECO:0007669"/>
    <property type="project" value="InterPro"/>
</dbReference>
<name>A0AAW1FDW0_ZOAVI</name>
<gene>
    <name evidence="2" type="ORF">VZT92_010386</name>
</gene>
<dbReference type="Proteomes" id="UP001488805">
    <property type="component" value="Unassembled WGS sequence"/>
</dbReference>
<dbReference type="InterPro" id="IPR012337">
    <property type="entry name" value="RNaseH-like_sf"/>
</dbReference>
<dbReference type="SUPFAM" id="SSF53098">
    <property type="entry name" value="Ribonuclease H-like"/>
    <property type="match status" value="1"/>
</dbReference>
<dbReference type="PANTHER" id="PTHR47331:SF1">
    <property type="entry name" value="GAG-LIKE PROTEIN"/>
    <property type="match status" value="1"/>
</dbReference>
<keyword evidence="3" id="KW-1185">Reference proteome</keyword>
<dbReference type="InterPro" id="IPR036397">
    <property type="entry name" value="RNaseH_sf"/>
</dbReference>
<evidence type="ECO:0000313" key="3">
    <source>
        <dbReference type="Proteomes" id="UP001488805"/>
    </source>
</evidence>
<evidence type="ECO:0000313" key="2">
    <source>
        <dbReference type="EMBL" id="KAK9533031.1"/>
    </source>
</evidence>
<evidence type="ECO:0000259" key="1">
    <source>
        <dbReference type="PROSITE" id="PS50994"/>
    </source>
</evidence>
<dbReference type="EMBL" id="JBCEZU010000078">
    <property type="protein sequence ID" value="KAK9533031.1"/>
    <property type="molecule type" value="Genomic_DNA"/>
</dbReference>
<dbReference type="InterPro" id="IPR040676">
    <property type="entry name" value="DUF5641"/>
</dbReference>
<organism evidence="2 3">
    <name type="scientific">Zoarces viviparus</name>
    <name type="common">Viviparous eelpout</name>
    <name type="synonym">Blennius viviparus</name>
    <dbReference type="NCBI Taxonomy" id="48416"/>
    <lineage>
        <taxon>Eukaryota</taxon>
        <taxon>Metazoa</taxon>
        <taxon>Chordata</taxon>
        <taxon>Craniata</taxon>
        <taxon>Vertebrata</taxon>
        <taxon>Euteleostomi</taxon>
        <taxon>Actinopterygii</taxon>
        <taxon>Neopterygii</taxon>
        <taxon>Teleostei</taxon>
        <taxon>Neoteleostei</taxon>
        <taxon>Acanthomorphata</taxon>
        <taxon>Eupercaria</taxon>
        <taxon>Perciformes</taxon>
        <taxon>Cottioidei</taxon>
        <taxon>Zoarcales</taxon>
        <taxon>Zoarcidae</taxon>
        <taxon>Zoarcinae</taxon>
        <taxon>Zoarces</taxon>
    </lineage>
</organism>
<accession>A0AAW1FDW0</accession>
<dbReference type="PROSITE" id="PS50994">
    <property type="entry name" value="INTEGRASE"/>
    <property type="match status" value="1"/>
</dbReference>
<dbReference type="PANTHER" id="PTHR47331">
    <property type="entry name" value="PHD-TYPE DOMAIN-CONTAINING PROTEIN"/>
    <property type="match status" value="1"/>
</dbReference>
<dbReference type="InterPro" id="IPR001584">
    <property type="entry name" value="Integrase_cat-core"/>
</dbReference>
<sequence length="590" mass="66727">MNLLEAKTQRVSTESVQRYATPLLRKKGARKLNSWTHSVTAHLRATEKRLKKDPDNAAIYSEELAEPGRWSQGPPFLRQSAEHWPRKPEHATAVSSAELKGITFCSLTTVEPKDNIPDASQFSIWKELVEATRQASQGAQGAAEGPKYHQTTNPQDAEILLLRKCQAHSFPEEVTTLKAQKPVPNHSRLVSLAPEWKPTTCLVRVGGTLRRLHNTDLGEIHPIVLDPKHPATKLLIKYMDERLLHPGTEWVYAELRRQYWILRGQQAVRHHQLKCPSCQRWRVQPKVPQMADLPPQRLRLLCSPFYSTGVDCFGPYLVKIGRRTKKCWGAILKCLATRGIHIELLNSLDVDAFLLALRRFIARRGRPKEILSDCGTNFRGAERELRETFAAMEPQLKEQLMEYQFDFKFNRPSAPHFGGVWEREVSSIKAGLQVAVGSQSVSEDVFYTTLVEVEGTLNLKPLGDVSADVADPDPITPNILLMGRRHASLPQVVYAPAGMGRRRWRHCQMLVDQFWIQFTRNYLPILQTRQKWQKATDNVSVDSVVLIGDPSLPRAQWPIGKVCKTVPSQDGCIRTTAVVNGKVYTNPVAP</sequence>
<feature type="domain" description="Integrase catalytic" evidence="1">
    <location>
        <begin position="300"/>
        <end position="485"/>
    </location>
</feature>
<reference evidence="2 3" key="1">
    <citation type="journal article" date="2024" name="Genome Biol. Evol.">
        <title>Chromosome-level genome assembly of the viviparous eelpout Zoarces viviparus.</title>
        <authorList>
            <person name="Fuhrmann N."/>
            <person name="Brasseur M.V."/>
            <person name="Bakowski C.E."/>
            <person name="Podsiadlowski L."/>
            <person name="Prost S."/>
            <person name="Krehenwinkel H."/>
            <person name="Mayer C."/>
        </authorList>
    </citation>
    <scope>NUCLEOTIDE SEQUENCE [LARGE SCALE GENOMIC DNA]</scope>
    <source>
        <strain evidence="2">NO-MEL_2022_Ind0_liver</strain>
    </source>
</reference>
<dbReference type="GO" id="GO:0003676">
    <property type="term" value="F:nucleic acid binding"/>
    <property type="evidence" value="ECO:0007669"/>
    <property type="project" value="InterPro"/>
</dbReference>
<protein>
    <recommendedName>
        <fullName evidence="1">Integrase catalytic domain-containing protein</fullName>
    </recommendedName>
</protein>
<dbReference type="Pfam" id="PF18701">
    <property type="entry name" value="DUF5641"/>
    <property type="match status" value="1"/>
</dbReference>
<proteinExistence type="predicted"/>
<dbReference type="Gene3D" id="3.30.420.10">
    <property type="entry name" value="Ribonuclease H-like superfamily/Ribonuclease H"/>
    <property type="match status" value="1"/>
</dbReference>